<evidence type="ECO:0000313" key="2">
    <source>
        <dbReference type="EMBL" id="GGB07815.1"/>
    </source>
</evidence>
<reference evidence="2" key="1">
    <citation type="journal article" date="2014" name="Int. J. Syst. Evol. Microbiol.">
        <title>Complete genome sequence of Corynebacterium casei LMG S-19264T (=DSM 44701T), isolated from a smear-ripened cheese.</title>
        <authorList>
            <consortium name="US DOE Joint Genome Institute (JGI-PGF)"/>
            <person name="Walter F."/>
            <person name="Albersmeier A."/>
            <person name="Kalinowski J."/>
            <person name="Ruckert C."/>
        </authorList>
    </citation>
    <scope>NUCLEOTIDE SEQUENCE</scope>
    <source>
        <strain evidence="2">CGMCC 1.15322</strain>
    </source>
</reference>
<proteinExistence type="predicted"/>
<feature type="region of interest" description="Disordered" evidence="1">
    <location>
        <begin position="102"/>
        <end position="122"/>
    </location>
</feature>
<keyword evidence="3" id="KW-1185">Reference proteome</keyword>
<reference evidence="2" key="2">
    <citation type="submission" date="2020-09" db="EMBL/GenBank/DDBJ databases">
        <authorList>
            <person name="Sun Q."/>
            <person name="Zhou Y."/>
        </authorList>
    </citation>
    <scope>NUCLEOTIDE SEQUENCE</scope>
    <source>
        <strain evidence="2">CGMCC 1.15322</strain>
    </source>
</reference>
<name>A0A916SMR2_9BURK</name>
<dbReference type="Proteomes" id="UP000620596">
    <property type="component" value="Unassembled WGS sequence"/>
</dbReference>
<gene>
    <name evidence="2" type="ORF">GCM10011496_30900</name>
</gene>
<dbReference type="EMBL" id="BMIG01000013">
    <property type="protein sequence ID" value="GGB07815.1"/>
    <property type="molecule type" value="Genomic_DNA"/>
</dbReference>
<feature type="region of interest" description="Disordered" evidence="1">
    <location>
        <begin position="152"/>
        <end position="175"/>
    </location>
</feature>
<evidence type="ECO:0000256" key="1">
    <source>
        <dbReference type="SAM" id="MobiDB-lite"/>
    </source>
</evidence>
<dbReference type="AlphaFoldDB" id="A0A916SMR2"/>
<organism evidence="2 3">
    <name type="scientific">Polaromonas eurypsychrophila</name>
    <dbReference type="NCBI Taxonomy" id="1614635"/>
    <lineage>
        <taxon>Bacteria</taxon>
        <taxon>Pseudomonadati</taxon>
        <taxon>Pseudomonadota</taxon>
        <taxon>Betaproteobacteria</taxon>
        <taxon>Burkholderiales</taxon>
        <taxon>Comamonadaceae</taxon>
        <taxon>Polaromonas</taxon>
    </lineage>
</organism>
<comment type="caution">
    <text evidence="2">The sequence shown here is derived from an EMBL/GenBank/DDBJ whole genome shotgun (WGS) entry which is preliminary data.</text>
</comment>
<protein>
    <submittedName>
        <fullName evidence="2">Uncharacterized protein</fullName>
    </submittedName>
</protein>
<dbReference type="RefSeq" id="WP_229676384.1">
    <property type="nucleotide sequence ID" value="NZ_BMIG01000013.1"/>
</dbReference>
<evidence type="ECO:0000313" key="3">
    <source>
        <dbReference type="Proteomes" id="UP000620596"/>
    </source>
</evidence>
<sequence>MNLDERMAFRREMLFDSVKSTMESRGILSASYRFKIVRADKRGHSFVVMVDLSTDFMDAEQGHQRPLMALGEAIRRNALARYGLGVTAVYWRVNEEIRGFDSQSGGTAGPLGDASPEAVRSADVHKYERATAQELAVFEAAWQKSGELSLGDRTYSSDLAPLGGPDSKNSGKDSA</sequence>
<accession>A0A916SMR2</accession>